<proteinExistence type="predicted"/>
<gene>
    <name evidence="1" type="ORF">DNU06_04300</name>
</gene>
<dbReference type="AlphaFoldDB" id="A0A2W1NIS1"/>
<evidence type="ECO:0000313" key="1">
    <source>
        <dbReference type="EMBL" id="PZE17846.1"/>
    </source>
</evidence>
<reference evidence="1 2" key="1">
    <citation type="submission" date="2018-06" db="EMBL/GenBank/DDBJ databases">
        <title>The draft genome sequence of Crocinitomix sp. SM1701.</title>
        <authorList>
            <person name="Zhang X."/>
        </authorList>
    </citation>
    <scope>NUCLEOTIDE SEQUENCE [LARGE SCALE GENOMIC DNA]</scope>
    <source>
        <strain evidence="1 2">SM1701</strain>
    </source>
</reference>
<sequence length="67" mass="7683">MIRYIYAWQRPKTLPKPVRGQSGSNTSFEPLYCQSPLPNCQHFSSINIKIAGAKTIYLLKIIRCDII</sequence>
<comment type="caution">
    <text evidence="1">The sequence shown here is derived from an EMBL/GenBank/DDBJ whole genome shotgun (WGS) entry which is preliminary data.</text>
</comment>
<dbReference type="Proteomes" id="UP000249248">
    <property type="component" value="Unassembled WGS sequence"/>
</dbReference>
<accession>A0A2W1NIS1</accession>
<protein>
    <submittedName>
        <fullName evidence="1">Uncharacterized protein</fullName>
    </submittedName>
</protein>
<name>A0A2W1NIS1_9FLAO</name>
<dbReference type="EMBL" id="QKSB01000002">
    <property type="protein sequence ID" value="PZE17846.1"/>
    <property type="molecule type" value="Genomic_DNA"/>
</dbReference>
<keyword evidence="2" id="KW-1185">Reference proteome</keyword>
<organism evidence="1 2">
    <name type="scientific">Putridiphycobacter roseus</name>
    <dbReference type="NCBI Taxonomy" id="2219161"/>
    <lineage>
        <taxon>Bacteria</taxon>
        <taxon>Pseudomonadati</taxon>
        <taxon>Bacteroidota</taxon>
        <taxon>Flavobacteriia</taxon>
        <taxon>Flavobacteriales</taxon>
        <taxon>Crocinitomicaceae</taxon>
        <taxon>Putridiphycobacter</taxon>
    </lineage>
</organism>
<evidence type="ECO:0000313" key="2">
    <source>
        <dbReference type="Proteomes" id="UP000249248"/>
    </source>
</evidence>